<sequence>MRDRSLDEVKASDVHSAPHIPHDMACPDEAQTVAIDMLPTLRRLPKGEETRVSMSATISLSQSWRVINFHSSRRHPKVTNMAINIHPH</sequence>
<evidence type="ECO:0000313" key="2">
    <source>
        <dbReference type="EMBL" id="ELU40381.1"/>
    </source>
</evidence>
<accession>L8WQH6</accession>
<reference evidence="2 3" key="1">
    <citation type="journal article" date="2013" name="Nat. Commun.">
        <title>The evolution and pathogenic mechanisms of the rice sheath blight pathogen.</title>
        <authorList>
            <person name="Zheng A."/>
            <person name="Lin R."/>
            <person name="Xu L."/>
            <person name="Qin P."/>
            <person name="Tang C."/>
            <person name="Ai P."/>
            <person name="Zhang D."/>
            <person name="Liu Y."/>
            <person name="Sun Z."/>
            <person name="Feng H."/>
            <person name="Wang Y."/>
            <person name="Chen Y."/>
            <person name="Liang X."/>
            <person name="Fu R."/>
            <person name="Li Q."/>
            <person name="Zhang J."/>
            <person name="Yu X."/>
            <person name="Xie Z."/>
            <person name="Ding L."/>
            <person name="Guan P."/>
            <person name="Tang J."/>
            <person name="Liang Y."/>
            <person name="Wang S."/>
            <person name="Deng Q."/>
            <person name="Li S."/>
            <person name="Zhu J."/>
            <person name="Wang L."/>
            <person name="Liu H."/>
            <person name="Li P."/>
        </authorList>
    </citation>
    <scope>NUCLEOTIDE SEQUENCE [LARGE SCALE GENOMIC DNA]</scope>
    <source>
        <strain evidence="3">AG-1 IA</strain>
    </source>
</reference>
<evidence type="ECO:0000313" key="3">
    <source>
        <dbReference type="Proteomes" id="UP000011668"/>
    </source>
</evidence>
<dbReference type="EMBL" id="AFRT01001439">
    <property type="protein sequence ID" value="ELU40381.1"/>
    <property type="molecule type" value="Genomic_DNA"/>
</dbReference>
<dbReference type="HOGENOM" id="CLU_2470618_0_0_1"/>
<feature type="compositionally biased region" description="Basic and acidic residues" evidence="1">
    <location>
        <begin position="1"/>
        <end position="13"/>
    </location>
</feature>
<organism evidence="2 3">
    <name type="scientific">Thanatephorus cucumeris (strain AG1-IA)</name>
    <name type="common">Rice sheath blight fungus</name>
    <name type="synonym">Rhizoctonia solani</name>
    <dbReference type="NCBI Taxonomy" id="983506"/>
    <lineage>
        <taxon>Eukaryota</taxon>
        <taxon>Fungi</taxon>
        <taxon>Dikarya</taxon>
        <taxon>Basidiomycota</taxon>
        <taxon>Agaricomycotina</taxon>
        <taxon>Agaricomycetes</taxon>
        <taxon>Cantharellales</taxon>
        <taxon>Ceratobasidiaceae</taxon>
        <taxon>Rhizoctonia</taxon>
        <taxon>Rhizoctonia solani AG-1</taxon>
    </lineage>
</organism>
<keyword evidence="3" id="KW-1185">Reference proteome</keyword>
<dbReference type="Proteomes" id="UP000011668">
    <property type="component" value="Unassembled WGS sequence"/>
</dbReference>
<evidence type="ECO:0000256" key="1">
    <source>
        <dbReference type="SAM" id="MobiDB-lite"/>
    </source>
</evidence>
<comment type="caution">
    <text evidence="2">The sequence shown here is derived from an EMBL/GenBank/DDBJ whole genome shotgun (WGS) entry which is preliminary data.</text>
</comment>
<name>L8WQH6_THACA</name>
<proteinExistence type="predicted"/>
<dbReference type="AlphaFoldDB" id="L8WQH6"/>
<feature type="region of interest" description="Disordered" evidence="1">
    <location>
        <begin position="1"/>
        <end position="24"/>
    </location>
</feature>
<protein>
    <submittedName>
        <fullName evidence="2">Uncharacterized protein</fullName>
    </submittedName>
</protein>
<gene>
    <name evidence="2" type="ORF">AG1IA_05597</name>
</gene>